<evidence type="ECO:0000259" key="1">
    <source>
        <dbReference type="Pfam" id="PF00534"/>
    </source>
</evidence>
<dbReference type="Gene3D" id="3.40.50.2000">
    <property type="entry name" value="Glycogen Phosphorylase B"/>
    <property type="match status" value="2"/>
</dbReference>
<protein>
    <recommendedName>
        <fullName evidence="5">Glycosyl transferase family 1 domain-containing protein</fullName>
    </recommendedName>
</protein>
<dbReference type="Pfam" id="PF00534">
    <property type="entry name" value="Glycos_transf_1"/>
    <property type="match status" value="1"/>
</dbReference>
<dbReference type="InterPro" id="IPR001296">
    <property type="entry name" value="Glyco_trans_1"/>
</dbReference>
<dbReference type="AlphaFoldDB" id="A0A2G9ZFW1"/>
<evidence type="ECO:0000313" key="4">
    <source>
        <dbReference type="Proteomes" id="UP000230447"/>
    </source>
</evidence>
<dbReference type="Pfam" id="PF13439">
    <property type="entry name" value="Glyco_transf_4"/>
    <property type="match status" value="1"/>
</dbReference>
<dbReference type="PANTHER" id="PTHR12526:SF595">
    <property type="entry name" value="BLL5217 PROTEIN"/>
    <property type="match status" value="1"/>
</dbReference>
<evidence type="ECO:0000313" key="3">
    <source>
        <dbReference type="EMBL" id="PIP32062.1"/>
    </source>
</evidence>
<reference evidence="3 4" key="1">
    <citation type="submission" date="2017-09" db="EMBL/GenBank/DDBJ databases">
        <title>Depth-based differentiation of microbial function through sediment-hosted aquifers and enrichment of novel symbionts in the deep terrestrial subsurface.</title>
        <authorList>
            <person name="Probst A.J."/>
            <person name="Ladd B."/>
            <person name="Jarett J.K."/>
            <person name="Geller-Mcgrath D.E."/>
            <person name="Sieber C.M."/>
            <person name="Emerson J.B."/>
            <person name="Anantharaman K."/>
            <person name="Thomas B.C."/>
            <person name="Malmstrom R."/>
            <person name="Stieglmeier M."/>
            <person name="Klingl A."/>
            <person name="Woyke T."/>
            <person name="Ryan C.M."/>
            <person name="Banfield J.F."/>
        </authorList>
    </citation>
    <scope>NUCLEOTIDE SEQUENCE [LARGE SCALE GENOMIC DNA]</scope>
    <source>
        <strain evidence="3">CG23_combo_of_CG06-09_8_20_14_all_37_87_8</strain>
    </source>
</reference>
<organism evidence="3 4">
    <name type="scientific">bacterium (Candidatus Gribaldobacteria) CG23_combo_of_CG06-09_8_20_14_all_37_87_8</name>
    <dbReference type="NCBI Taxonomy" id="2014278"/>
    <lineage>
        <taxon>Bacteria</taxon>
        <taxon>Candidatus Gribaldobacteria</taxon>
    </lineage>
</organism>
<feature type="domain" description="Glycosyl transferase family 1" evidence="1">
    <location>
        <begin position="194"/>
        <end position="336"/>
    </location>
</feature>
<dbReference type="InterPro" id="IPR028098">
    <property type="entry name" value="Glyco_trans_4-like_N"/>
</dbReference>
<dbReference type="EMBL" id="PCSB01000005">
    <property type="protein sequence ID" value="PIP32062.1"/>
    <property type="molecule type" value="Genomic_DNA"/>
</dbReference>
<proteinExistence type="predicted"/>
<evidence type="ECO:0008006" key="5">
    <source>
        <dbReference type="Google" id="ProtNLM"/>
    </source>
</evidence>
<evidence type="ECO:0000259" key="2">
    <source>
        <dbReference type="Pfam" id="PF13439"/>
    </source>
</evidence>
<sequence>MKILMLAPLERAVNENQTAARPRLVFDLSVELIKQGHQVALVGTADSFVKGAKIIPAINKGFYEVQNMQASPTSLTSSWLCYLTKQAKIAEKLSSQFDICHSHTKPELLPLMAKLECPLVTTLHLMPDTLLNETLSLFKANLVVPSKAVQQKMKTRSLVIYHGIDTNLYSFKREKSDYLFWLGRVSMAKNKQGKFADEKGALWAIKLAKATKSKLIMSGNIESKEAFDQIIKPSLSNKIKWLGCISFEQPLKKQEVVKLYQKAKAVLITSQLEETFCLVAVEAQSCGTPVIAFDKGALKEVVKHSKTGFIVKPNGLPEMKNALKKIDSIKPDDCQQWAKENFSLNKMAENYIQLYQKILGGRSLAPS</sequence>
<name>A0A2G9ZFW1_9BACT</name>
<comment type="caution">
    <text evidence="3">The sequence shown here is derived from an EMBL/GenBank/DDBJ whole genome shotgun (WGS) entry which is preliminary data.</text>
</comment>
<gene>
    <name evidence="3" type="ORF">COX24_00200</name>
</gene>
<dbReference type="GO" id="GO:0016757">
    <property type="term" value="F:glycosyltransferase activity"/>
    <property type="evidence" value="ECO:0007669"/>
    <property type="project" value="InterPro"/>
</dbReference>
<dbReference type="PANTHER" id="PTHR12526">
    <property type="entry name" value="GLYCOSYLTRANSFERASE"/>
    <property type="match status" value="1"/>
</dbReference>
<accession>A0A2G9ZFW1</accession>
<dbReference type="SUPFAM" id="SSF53756">
    <property type="entry name" value="UDP-Glycosyltransferase/glycogen phosphorylase"/>
    <property type="match status" value="1"/>
</dbReference>
<feature type="domain" description="Glycosyltransferase subfamily 4-like N-terminal" evidence="2">
    <location>
        <begin position="23"/>
        <end position="167"/>
    </location>
</feature>
<dbReference type="Proteomes" id="UP000230447">
    <property type="component" value="Unassembled WGS sequence"/>
</dbReference>